<feature type="domain" description="Polysaccharide pyruvyl transferase" evidence="1">
    <location>
        <begin position="15"/>
        <end position="281"/>
    </location>
</feature>
<sequence length="350" mass="40967">MESLIFTYEGYKNTNIGDYIQSLAAKQFWDSTNIQYYHRDKLNQYSGASAKVIMNGWFTHQPQNWPPSPNISPLFVAFHLNTSAYEKLLSDKSIEYLKKHEPIGCRDENTVAALSKKGVNAYFSSCLTTTLGYKYASSKQRKNIYIVDPVHYVPEMNFKLRKLRLLFEYIPHFKGINRYIRKIKKQNIYDLSFSYKNLNRYAAIIRSYNILRQILSPKDLSDAIILTQYHYDYEYPTNESRFKRAEELIHLYSEAQLVITSRIHCALPCLGLKTPVIFLQNKDDSIESTCRFNGLLELLNVIEFRKNKIIKSPYKLPLDPDKMNNTTRYLSYANKLIERCKAFANKNGKE</sequence>
<reference evidence="2 3" key="1">
    <citation type="submission" date="2012-02" db="EMBL/GenBank/DDBJ databases">
        <title>The Genome Sequence of Bacteroides salyersiae CL02T12C01.</title>
        <authorList>
            <consortium name="The Broad Institute Genome Sequencing Platform"/>
            <person name="Earl A."/>
            <person name="Ward D."/>
            <person name="Feldgarden M."/>
            <person name="Gevers D."/>
            <person name="Zitomersky N.L."/>
            <person name="Coyne M.J."/>
            <person name="Comstock L.E."/>
            <person name="Young S.K."/>
            <person name="Zeng Q."/>
            <person name="Gargeya S."/>
            <person name="Fitzgerald M."/>
            <person name="Haas B."/>
            <person name="Abouelleil A."/>
            <person name="Alvarado L."/>
            <person name="Arachchi H.M."/>
            <person name="Berlin A."/>
            <person name="Chapman S.B."/>
            <person name="Gearin G."/>
            <person name="Goldberg J."/>
            <person name="Griggs A."/>
            <person name="Gujja S."/>
            <person name="Hansen M."/>
            <person name="Heiman D."/>
            <person name="Howarth C."/>
            <person name="Larimer J."/>
            <person name="Lui A."/>
            <person name="MacDonald P.J.P."/>
            <person name="McCowen C."/>
            <person name="Montmayeur A."/>
            <person name="Murphy C."/>
            <person name="Neiman D."/>
            <person name="Pearson M."/>
            <person name="Priest M."/>
            <person name="Roberts A."/>
            <person name="Saif S."/>
            <person name="Shea T."/>
            <person name="Sisk P."/>
            <person name="Stolte C."/>
            <person name="Sykes S."/>
            <person name="Wortman J."/>
            <person name="Nusbaum C."/>
            <person name="Birren B."/>
        </authorList>
    </citation>
    <scope>NUCLEOTIDE SEQUENCE [LARGE SCALE GENOMIC DNA]</scope>
    <source>
        <strain evidence="2 3">CL02T12C01</strain>
    </source>
</reference>
<dbReference type="OrthoDB" id="5672604at2"/>
<dbReference type="AlphaFoldDB" id="I9SMM4"/>
<dbReference type="EMBL" id="AGXV01000049">
    <property type="protein sequence ID" value="EIY57093.1"/>
    <property type="molecule type" value="Genomic_DNA"/>
</dbReference>
<protein>
    <recommendedName>
        <fullName evidence="1">Polysaccharide pyruvyl transferase domain-containing protein</fullName>
    </recommendedName>
</protein>
<dbReference type="GeneID" id="93117658"/>
<keyword evidence="3" id="KW-1185">Reference proteome</keyword>
<evidence type="ECO:0000259" key="1">
    <source>
        <dbReference type="Pfam" id="PF04230"/>
    </source>
</evidence>
<accession>I9SMM4</accession>
<dbReference type="PATRIC" id="fig|997887.3.peg.4226"/>
<comment type="caution">
    <text evidence="2">The sequence shown here is derived from an EMBL/GenBank/DDBJ whole genome shotgun (WGS) entry which is preliminary data.</text>
</comment>
<dbReference type="InterPro" id="IPR007345">
    <property type="entry name" value="Polysacch_pyruvyl_Trfase"/>
</dbReference>
<proteinExistence type="predicted"/>
<dbReference type="RefSeq" id="WP_007482037.1">
    <property type="nucleotide sequence ID" value="NZ_JH724309.1"/>
</dbReference>
<dbReference type="HOGENOM" id="CLU_055994_0_0_10"/>
<evidence type="ECO:0000313" key="2">
    <source>
        <dbReference type="EMBL" id="EIY57093.1"/>
    </source>
</evidence>
<organism evidence="2 3">
    <name type="scientific">Bacteroides salyersiae CL02T12C01</name>
    <dbReference type="NCBI Taxonomy" id="997887"/>
    <lineage>
        <taxon>Bacteria</taxon>
        <taxon>Pseudomonadati</taxon>
        <taxon>Bacteroidota</taxon>
        <taxon>Bacteroidia</taxon>
        <taxon>Bacteroidales</taxon>
        <taxon>Bacteroidaceae</taxon>
        <taxon>Bacteroides</taxon>
    </lineage>
</organism>
<gene>
    <name evidence="2" type="ORF">HMPREF1071_04047</name>
</gene>
<evidence type="ECO:0000313" key="3">
    <source>
        <dbReference type="Proteomes" id="UP000005150"/>
    </source>
</evidence>
<dbReference type="Pfam" id="PF04230">
    <property type="entry name" value="PS_pyruv_trans"/>
    <property type="match status" value="1"/>
</dbReference>
<dbReference type="Proteomes" id="UP000005150">
    <property type="component" value="Unassembled WGS sequence"/>
</dbReference>
<name>I9SMM4_9BACE</name>